<evidence type="ECO:0000313" key="2">
    <source>
        <dbReference type="Proteomes" id="UP000289200"/>
    </source>
</evidence>
<dbReference type="RefSeq" id="WP_129609519.1">
    <property type="nucleotide sequence ID" value="NZ_UWOC01000151.1"/>
</dbReference>
<keyword evidence="2" id="KW-1185">Reference proteome</keyword>
<dbReference type="EMBL" id="UWOC01000151">
    <property type="protein sequence ID" value="VCU09691.1"/>
    <property type="molecule type" value="Genomic_DNA"/>
</dbReference>
<organism evidence="1 2">
    <name type="scientific">Rhodoplanes serenus</name>
    <dbReference type="NCBI Taxonomy" id="200615"/>
    <lineage>
        <taxon>Bacteria</taxon>
        <taxon>Pseudomonadati</taxon>
        <taxon>Pseudomonadota</taxon>
        <taxon>Alphaproteobacteria</taxon>
        <taxon>Hyphomicrobiales</taxon>
        <taxon>Nitrobacteraceae</taxon>
        <taxon>Rhodoplanes</taxon>
    </lineage>
</organism>
<proteinExistence type="predicted"/>
<sequence>MPVIEPTDRPLPRHLERTLVLLLAGPVEFGGGCWHQEQADPDRAPILVIARNQTMAWLYAARLIAPLEPRRSLPRCGLTPRGRHLAAALAEHYAAHNAAFLAAQLAAGVAAAGGSATGRTTEA</sequence>
<dbReference type="AlphaFoldDB" id="A0A447CWV3"/>
<accession>A0A447CWV3</accession>
<gene>
    <name evidence="1" type="ORF">RHODGE_RHODGE_02860</name>
</gene>
<dbReference type="Proteomes" id="UP000289200">
    <property type="component" value="Unassembled WGS sequence"/>
</dbReference>
<reference evidence="2" key="1">
    <citation type="submission" date="2018-10" db="EMBL/GenBank/DDBJ databases">
        <authorList>
            <person name="Peiro R."/>
            <person name="Begona"/>
            <person name="Cbmso G."/>
            <person name="Lopez M."/>
            <person name="Gonzalez S."/>
            <person name="Sacristan E."/>
            <person name="Castillo E."/>
        </authorList>
    </citation>
    <scope>NUCLEOTIDE SEQUENCE [LARGE SCALE GENOMIC DNA]</scope>
</reference>
<name>A0A447CWV3_9BRAD</name>
<protein>
    <submittedName>
        <fullName evidence="1">Uncharacterized protein</fullName>
    </submittedName>
</protein>
<comment type="caution">
    <text evidence="1">The sequence shown here is derived from an EMBL/GenBank/DDBJ whole genome shotgun (WGS) entry which is preliminary data.</text>
</comment>
<evidence type="ECO:0000313" key="1">
    <source>
        <dbReference type="EMBL" id="VCU09691.1"/>
    </source>
</evidence>